<dbReference type="EMBL" id="JBAWKY010000001">
    <property type="protein sequence ID" value="MEI4461492.1"/>
    <property type="molecule type" value="Genomic_DNA"/>
</dbReference>
<accession>A0A0V8GJS9</accession>
<dbReference type="OrthoDB" id="107670at2"/>
<evidence type="ECO:0000313" key="7">
    <source>
        <dbReference type="EMBL" id="KTR26369.1"/>
    </source>
</evidence>
<comment type="similarity">
    <text evidence="1">Belongs to the LysR transcriptional regulatory family.</text>
</comment>
<evidence type="ECO:0000256" key="1">
    <source>
        <dbReference type="ARBA" id="ARBA00009437"/>
    </source>
</evidence>
<dbReference type="EMBL" id="LDQV01000024">
    <property type="protein sequence ID" value="KTR26369.1"/>
    <property type="molecule type" value="Genomic_DNA"/>
</dbReference>
<dbReference type="RefSeq" id="WP_029342184.1">
    <property type="nucleotide sequence ID" value="NZ_FMYN01000001.1"/>
</dbReference>
<feature type="domain" description="HTH lysR-type" evidence="5">
    <location>
        <begin position="1"/>
        <end position="58"/>
    </location>
</feature>
<reference evidence="6 9" key="1">
    <citation type="journal article" date="2015" name="Int. J. Syst. Evol. Microbiol.">
        <title>Exiguobacterium enclense sp. nov., isolated from sediment.</title>
        <authorList>
            <person name="Dastager S.G."/>
            <person name="Mawlankar R."/>
            <person name="Sonalkar V.V."/>
            <person name="Thorat M.N."/>
            <person name="Mual P."/>
            <person name="Verma A."/>
            <person name="Krishnamurthi S."/>
            <person name="Tang S.K."/>
            <person name="Li W.J."/>
        </authorList>
    </citation>
    <scope>NUCLEOTIDE SEQUENCE [LARGE SCALE GENOMIC DNA]</scope>
    <source>
        <strain evidence="6 9">NIO-1109</strain>
    </source>
</reference>
<keyword evidence="2" id="KW-0805">Transcription regulation</keyword>
<evidence type="ECO:0000313" key="6">
    <source>
        <dbReference type="EMBL" id="KSU50505.1"/>
    </source>
</evidence>
<reference evidence="8 11" key="3">
    <citation type="submission" date="2023-12" db="EMBL/GenBank/DDBJ databases">
        <authorList>
            <person name="Easwaran N."/>
            <person name="Lazarus H.P.S."/>
        </authorList>
    </citation>
    <scope>NUCLEOTIDE SEQUENCE [LARGE SCALE GENOMIC DNA]</scope>
    <source>
        <strain evidence="8 11">VIT-2023</strain>
    </source>
</reference>
<dbReference type="Pfam" id="PF03466">
    <property type="entry name" value="LysR_substrate"/>
    <property type="match status" value="1"/>
</dbReference>
<protein>
    <submittedName>
        <fullName evidence="6">LysR family transcriptional regulator</fullName>
    </submittedName>
</protein>
<dbReference type="InterPro" id="IPR000847">
    <property type="entry name" value="LysR_HTH_N"/>
</dbReference>
<evidence type="ECO:0000256" key="2">
    <source>
        <dbReference type="ARBA" id="ARBA00023015"/>
    </source>
</evidence>
<gene>
    <name evidence="6" type="ORF">AS033_03745</name>
    <name evidence="7" type="ORF">RSA11_10185</name>
    <name evidence="8" type="ORF">SZL87_03510</name>
</gene>
<dbReference type="InterPro" id="IPR036388">
    <property type="entry name" value="WH-like_DNA-bd_sf"/>
</dbReference>
<keyword evidence="3" id="KW-0238">DNA-binding</keyword>
<dbReference type="GO" id="GO:0003700">
    <property type="term" value="F:DNA-binding transcription factor activity"/>
    <property type="evidence" value="ECO:0007669"/>
    <property type="project" value="InterPro"/>
</dbReference>
<dbReference type="Proteomes" id="UP000053797">
    <property type="component" value="Unassembled WGS sequence"/>
</dbReference>
<dbReference type="Proteomes" id="UP000072605">
    <property type="component" value="Unassembled WGS sequence"/>
</dbReference>
<evidence type="ECO:0000313" key="10">
    <source>
        <dbReference type="Proteomes" id="UP000072605"/>
    </source>
</evidence>
<dbReference type="PANTHER" id="PTHR30126">
    <property type="entry name" value="HTH-TYPE TRANSCRIPTIONAL REGULATOR"/>
    <property type="match status" value="1"/>
</dbReference>
<keyword evidence="11" id="KW-1185">Reference proteome</keyword>
<dbReference type="SUPFAM" id="SSF46785">
    <property type="entry name" value="Winged helix' DNA-binding domain"/>
    <property type="match status" value="1"/>
</dbReference>
<dbReference type="EMBL" id="LNQL01000001">
    <property type="protein sequence ID" value="KSU50505.1"/>
    <property type="molecule type" value="Genomic_DNA"/>
</dbReference>
<comment type="caution">
    <text evidence="6">The sequence shown here is derived from an EMBL/GenBank/DDBJ whole genome shotgun (WGS) entry which is preliminary data.</text>
</comment>
<evidence type="ECO:0000256" key="3">
    <source>
        <dbReference type="ARBA" id="ARBA00023125"/>
    </source>
</evidence>
<evidence type="ECO:0000256" key="4">
    <source>
        <dbReference type="ARBA" id="ARBA00023163"/>
    </source>
</evidence>
<dbReference type="InterPro" id="IPR005119">
    <property type="entry name" value="LysR_subst-bd"/>
</dbReference>
<reference evidence="7 10" key="2">
    <citation type="journal article" date="2016" name="Front. Microbiol.">
        <title>Genomic Resource of Rice Seed Associated Bacteria.</title>
        <authorList>
            <person name="Midha S."/>
            <person name="Bansal K."/>
            <person name="Sharma S."/>
            <person name="Kumar N."/>
            <person name="Patil P.P."/>
            <person name="Chaudhry V."/>
            <person name="Patil P.B."/>
        </authorList>
    </citation>
    <scope>NUCLEOTIDE SEQUENCE [LARGE SCALE GENOMIC DNA]</scope>
    <source>
        <strain evidence="7 10">RSA11</strain>
    </source>
</reference>
<evidence type="ECO:0000313" key="8">
    <source>
        <dbReference type="EMBL" id="MEI4461492.1"/>
    </source>
</evidence>
<dbReference type="Pfam" id="PF00126">
    <property type="entry name" value="HTH_1"/>
    <property type="match status" value="1"/>
</dbReference>
<evidence type="ECO:0000259" key="5">
    <source>
        <dbReference type="PROSITE" id="PS50931"/>
    </source>
</evidence>
<dbReference type="CDD" id="cd05466">
    <property type="entry name" value="PBP2_LTTR_substrate"/>
    <property type="match status" value="1"/>
</dbReference>
<evidence type="ECO:0000313" key="11">
    <source>
        <dbReference type="Proteomes" id="UP001387110"/>
    </source>
</evidence>
<dbReference type="GeneID" id="88812261"/>
<dbReference type="SUPFAM" id="SSF53850">
    <property type="entry name" value="Periplasmic binding protein-like II"/>
    <property type="match status" value="1"/>
</dbReference>
<name>A0A0V8GJS9_9BACL</name>
<organism evidence="6 9">
    <name type="scientific">Exiguobacterium indicum</name>
    <dbReference type="NCBI Taxonomy" id="296995"/>
    <lineage>
        <taxon>Bacteria</taxon>
        <taxon>Bacillati</taxon>
        <taxon>Bacillota</taxon>
        <taxon>Bacilli</taxon>
        <taxon>Bacillales</taxon>
        <taxon>Bacillales Family XII. Incertae Sedis</taxon>
        <taxon>Exiguobacterium</taxon>
    </lineage>
</organism>
<dbReference type="InterPro" id="IPR036390">
    <property type="entry name" value="WH_DNA-bd_sf"/>
</dbReference>
<dbReference type="PRINTS" id="PR00039">
    <property type="entry name" value="HTHLYSR"/>
</dbReference>
<sequence length="296" mass="34256">MQVSEMEMLITLSEELNMRRAAERLFVSQPALSQRLVAIERRWGTKLFIRSSRGLSITPQGEKVIGLAKEMNRKELELKSELTAEEGAVYGTLRIAVASIMGQYWLPRVLKRFVERYPHVRVQLVTGWSSEMMRHMLEEHFHIGIIRGNPDWKGVKERLFSDPLYLVDSELTSIEQLRVTDRPFIQFKSDSTYYQEILEWWQDRFASPPSRTLVVDQIETCKQMALHGIGFAILPESTIQQSNEVMQLPLKTSSGKILKRDTWILSTESMLELKQVQAFWDIVKEEGGSQSDGIRH</sequence>
<dbReference type="PANTHER" id="PTHR30126:SF78">
    <property type="entry name" value="HTH LYSR-TYPE DOMAIN-CONTAINING PROTEIN"/>
    <property type="match status" value="1"/>
</dbReference>
<dbReference type="Gene3D" id="1.10.10.10">
    <property type="entry name" value="Winged helix-like DNA-binding domain superfamily/Winged helix DNA-binding domain"/>
    <property type="match status" value="1"/>
</dbReference>
<keyword evidence="4" id="KW-0804">Transcription</keyword>
<evidence type="ECO:0000313" key="9">
    <source>
        <dbReference type="Proteomes" id="UP000053797"/>
    </source>
</evidence>
<dbReference type="GO" id="GO:0000976">
    <property type="term" value="F:transcription cis-regulatory region binding"/>
    <property type="evidence" value="ECO:0007669"/>
    <property type="project" value="TreeGrafter"/>
</dbReference>
<dbReference type="PROSITE" id="PS50931">
    <property type="entry name" value="HTH_LYSR"/>
    <property type="match status" value="1"/>
</dbReference>
<dbReference type="Proteomes" id="UP001387110">
    <property type="component" value="Unassembled WGS sequence"/>
</dbReference>
<proteinExistence type="inferred from homology"/>
<dbReference type="Gene3D" id="3.40.190.290">
    <property type="match status" value="1"/>
</dbReference>
<dbReference type="AlphaFoldDB" id="A0A0V8GJS9"/>